<organism evidence="1 2">
    <name type="scientific">Cichlidogyrus casuarinus</name>
    <dbReference type="NCBI Taxonomy" id="1844966"/>
    <lineage>
        <taxon>Eukaryota</taxon>
        <taxon>Metazoa</taxon>
        <taxon>Spiralia</taxon>
        <taxon>Lophotrochozoa</taxon>
        <taxon>Platyhelminthes</taxon>
        <taxon>Monogenea</taxon>
        <taxon>Monopisthocotylea</taxon>
        <taxon>Dactylogyridea</taxon>
        <taxon>Ancyrocephalidae</taxon>
        <taxon>Cichlidogyrus</taxon>
    </lineage>
</organism>
<keyword evidence="2" id="KW-1185">Reference proteome</keyword>
<evidence type="ECO:0000313" key="1">
    <source>
        <dbReference type="EMBL" id="KAL3312094.1"/>
    </source>
</evidence>
<dbReference type="EMBL" id="JBJKFK010001857">
    <property type="protein sequence ID" value="KAL3312094.1"/>
    <property type="molecule type" value="Genomic_DNA"/>
</dbReference>
<gene>
    <name evidence="1" type="ORF">Ciccas_009320</name>
</gene>
<comment type="caution">
    <text evidence="1">The sequence shown here is derived from an EMBL/GenBank/DDBJ whole genome shotgun (WGS) entry which is preliminary data.</text>
</comment>
<accession>A0ABD2PXL5</accession>
<evidence type="ECO:0000313" key="2">
    <source>
        <dbReference type="Proteomes" id="UP001626550"/>
    </source>
</evidence>
<dbReference type="AlphaFoldDB" id="A0ABD2PXL5"/>
<dbReference type="Proteomes" id="UP001626550">
    <property type="component" value="Unassembled WGS sequence"/>
</dbReference>
<sequence length="777" mass="90307">MQQEIEDWFRFSIGLIPTREYKKSQSLMLNLFFSIQTDEEIDNFFSDLRDEAKHVLTAYSQKCREFSSNRISSTELVRTFASVLSHRLISYRKKLEKISELCSTLGKSNTDARRLSRTCLEDCLQDQISQLESFSNLDDSKTRVLLSLGILKALLCARDNCNEVIEFFDLLIHRISKGNKIKELGDGPSKSKPIWALFLLHSTRSFHDFIKVISQKSKREIFLEFEHAFHSFEHGIRAPETDRFMDLIFWFGALITHKDTSKMEKIFFTKELNLLFKEAQVLEPDSPVRKRSDNILKVMNQFYAEESTSVEPQIIATFSARHFFSSHELEQVHRETVEKYRLLVLKPLLLVLEHLKAPKRKSQTQSHVSIVLVQEQEAKPLPIKQLSDIEEFIFLASSTVHISMGGRAELYKGNTKGDSQSEIISKLQVSSEHANLMDKSFLHWKDVVHSFLLLLRYELVPKLNEFLTDVLQFLLEKEPKKDTDWFHELAENFETKSLETPQLVVALLTEATIRMRRLFLDEEINRCNYNTLFVAQVYMLRVALAIVRRLRSKNTAGAEFEIGEQYFGAVPYALMMTVTIETRVLAILTEVTMKGVMRLELLAKRLSEQSQHKGFLTNILALDWLESLQKHMMRNFVVLPATEMVVEVSDAVKELQHIFKIIEQMDDDTRDVVSQTLCEWLAKYDQLDEFLQQGKFSDVAKDLITLAQTFNNDHKMNLEDCAYNCDKFLITEKILQQLMLLLFLLLWLWKTAPGHNEDNCQLVCHSFVTAMKSYIQL</sequence>
<reference evidence="1 2" key="1">
    <citation type="submission" date="2024-11" db="EMBL/GenBank/DDBJ databases">
        <title>Adaptive evolution of stress response genes in parasites aligns with host niche diversity.</title>
        <authorList>
            <person name="Hahn C."/>
            <person name="Resl P."/>
        </authorList>
    </citation>
    <scope>NUCLEOTIDE SEQUENCE [LARGE SCALE GENOMIC DNA]</scope>
    <source>
        <strain evidence="1">EGGRZ-B1_66</strain>
        <tissue evidence="1">Body</tissue>
    </source>
</reference>
<proteinExistence type="predicted"/>
<name>A0ABD2PXL5_9PLAT</name>
<protein>
    <submittedName>
        <fullName evidence="1">Uncharacterized protein</fullName>
    </submittedName>
</protein>